<organism evidence="1 2">
    <name type="scientific">Cirrhinus molitorella</name>
    <name type="common">mud carp</name>
    <dbReference type="NCBI Taxonomy" id="172907"/>
    <lineage>
        <taxon>Eukaryota</taxon>
        <taxon>Metazoa</taxon>
        <taxon>Chordata</taxon>
        <taxon>Craniata</taxon>
        <taxon>Vertebrata</taxon>
        <taxon>Euteleostomi</taxon>
        <taxon>Actinopterygii</taxon>
        <taxon>Neopterygii</taxon>
        <taxon>Teleostei</taxon>
        <taxon>Ostariophysi</taxon>
        <taxon>Cypriniformes</taxon>
        <taxon>Cyprinidae</taxon>
        <taxon>Labeoninae</taxon>
        <taxon>Labeonini</taxon>
        <taxon>Cirrhinus</taxon>
    </lineage>
</organism>
<comment type="caution">
    <text evidence="1">The sequence shown here is derived from an EMBL/GenBank/DDBJ whole genome shotgun (WGS) entry which is preliminary data.</text>
</comment>
<name>A0ABR3NHY1_9TELE</name>
<evidence type="ECO:0000313" key="1">
    <source>
        <dbReference type="EMBL" id="KAL1276514.1"/>
    </source>
</evidence>
<accession>A0ABR3NHY1</accession>
<dbReference type="Proteomes" id="UP001558613">
    <property type="component" value="Unassembled WGS sequence"/>
</dbReference>
<dbReference type="EMBL" id="JAYMGO010000004">
    <property type="protein sequence ID" value="KAL1276514.1"/>
    <property type="molecule type" value="Genomic_DNA"/>
</dbReference>
<protein>
    <submittedName>
        <fullName evidence="1">Uncharacterized protein</fullName>
    </submittedName>
</protein>
<sequence length="72" mass="8375">MPTLKRVRECGHSVILIAPNWPGQLWLAEIMQLLVDQPWSLPLRRDLLSQARREIFHPAPDKVALWAWPVRG</sequence>
<reference evidence="1 2" key="1">
    <citation type="submission" date="2023-09" db="EMBL/GenBank/DDBJ databases">
        <authorList>
            <person name="Wang M."/>
        </authorList>
    </citation>
    <scope>NUCLEOTIDE SEQUENCE [LARGE SCALE GENOMIC DNA]</scope>
    <source>
        <strain evidence="1">GT-2023</strain>
        <tissue evidence="1">Liver</tissue>
    </source>
</reference>
<gene>
    <name evidence="1" type="ORF">QQF64_036137</name>
</gene>
<evidence type="ECO:0000313" key="2">
    <source>
        <dbReference type="Proteomes" id="UP001558613"/>
    </source>
</evidence>
<keyword evidence="2" id="KW-1185">Reference proteome</keyword>
<proteinExistence type="predicted"/>